<dbReference type="PANTHER" id="PTHR42793">
    <property type="entry name" value="COA BINDING DOMAIN CONTAINING PROTEIN"/>
    <property type="match status" value="1"/>
</dbReference>
<dbReference type="Pfam" id="PF13549">
    <property type="entry name" value="ATP-grasp_5"/>
    <property type="match status" value="1"/>
</dbReference>
<sequence>MTALTEWESKQLLGPRLPVPREARTGTVDEAARLATGWGCAVVAKASGIAHKSDAGLVRLGLDPESLRAVWPALAAAGDGTVLVAEQVSGELELIVGGRRDDTFGPLVTVGFGGVAAEVLDDVAVLLSPPRPGELEDALDGLRGARLLAGYRGSPPVDRAQLGRVVAAVADLLDRDPNVVEIDCNPVLIRDGQPVVLDALVVKR</sequence>
<name>A0A4R2JP22_9PSEU</name>
<dbReference type="RefSeq" id="WP_165960436.1">
    <property type="nucleotide sequence ID" value="NZ_SLWS01000003.1"/>
</dbReference>
<dbReference type="AlphaFoldDB" id="A0A4R2JP22"/>
<keyword evidence="2" id="KW-1185">Reference proteome</keyword>
<dbReference type="Proteomes" id="UP000295680">
    <property type="component" value="Unassembled WGS sequence"/>
</dbReference>
<gene>
    <name evidence="1" type="ORF">EV192_103708</name>
</gene>
<reference evidence="1 2" key="1">
    <citation type="submission" date="2019-03" db="EMBL/GenBank/DDBJ databases">
        <title>Genomic Encyclopedia of Type Strains, Phase IV (KMG-IV): sequencing the most valuable type-strain genomes for metagenomic binning, comparative biology and taxonomic classification.</title>
        <authorList>
            <person name="Goeker M."/>
        </authorList>
    </citation>
    <scope>NUCLEOTIDE SEQUENCE [LARGE SCALE GENOMIC DNA]</scope>
    <source>
        <strain evidence="1 2">DSM 45934</strain>
    </source>
</reference>
<evidence type="ECO:0000313" key="2">
    <source>
        <dbReference type="Proteomes" id="UP000295680"/>
    </source>
</evidence>
<evidence type="ECO:0000313" key="1">
    <source>
        <dbReference type="EMBL" id="TCO61124.1"/>
    </source>
</evidence>
<dbReference type="Gene3D" id="3.30.1490.20">
    <property type="entry name" value="ATP-grasp fold, A domain"/>
    <property type="match status" value="1"/>
</dbReference>
<accession>A0A4R2JP22</accession>
<protein>
    <submittedName>
        <fullName evidence="1">Acetyl-CoA synthetase (ADP-forming)</fullName>
    </submittedName>
</protein>
<dbReference type="InterPro" id="IPR013815">
    <property type="entry name" value="ATP_grasp_subdomain_1"/>
</dbReference>
<dbReference type="Gene3D" id="3.30.470.20">
    <property type="entry name" value="ATP-grasp fold, B domain"/>
    <property type="match status" value="1"/>
</dbReference>
<dbReference type="SUPFAM" id="SSF56059">
    <property type="entry name" value="Glutathione synthetase ATP-binding domain-like"/>
    <property type="match status" value="1"/>
</dbReference>
<dbReference type="PANTHER" id="PTHR42793:SF1">
    <property type="entry name" value="PEPTIDYL-LYSINE N-ACETYLTRANSFERASE PATZ"/>
    <property type="match status" value="1"/>
</dbReference>
<comment type="caution">
    <text evidence="1">The sequence shown here is derived from an EMBL/GenBank/DDBJ whole genome shotgun (WGS) entry which is preliminary data.</text>
</comment>
<organism evidence="1 2">
    <name type="scientific">Actinocrispum wychmicini</name>
    <dbReference type="NCBI Taxonomy" id="1213861"/>
    <lineage>
        <taxon>Bacteria</taxon>
        <taxon>Bacillati</taxon>
        <taxon>Actinomycetota</taxon>
        <taxon>Actinomycetes</taxon>
        <taxon>Pseudonocardiales</taxon>
        <taxon>Pseudonocardiaceae</taxon>
        <taxon>Actinocrispum</taxon>
    </lineage>
</organism>
<proteinExistence type="predicted"/>
<dbReference type="EMBL" id="SLWS01000003">
    <property type="protein sequence ID" value="TCO61124.1"/>
    <property type="molecule type" value="Genomic_DNA"/>
</dbReference>
<dbReference type="GO" id="GO:0005524">
    <property type="term" value="F:ATP binding"/>
    <property type="evidence" value="ECO:0007669"/>
    <property type="project" value="InterPro"/>
</dbReference>